<protein>
    <submittedName>
        <fullName evidence="1">Uncharacterized protein</fullName>
    </submittedName>
</protein>
<evidence type="ECO:0000313" key="2">
    <source>
        <dbReference type="Proteomes" id="UP000831113"/>
    </source>
</evidence>
<gene>
    <name evidence="1" type="ORF">MTX78_09500</name>
</gene>
<proteinExistence type="predicted"/>
<keyword evidence="2" id="KW-1185">Reference proteome</keyword>
<evidence type="ECO:0000313" key="1">
    <source>
        <dbReference type="EMBL" id="UOG76817.1"/>
    </source>
</evidence>
<sequence length="599" mass="67218">MIASIEGRAIPSSTYPRQLSELHYGSENLSPYAISLTFSNETATLACVLPKDYISQAHLDKTDPMAHLWGQSLVATTDTGEKFEARQGYCTHQSIIFASEGGGRRISITAREWQLTRHKPHLWVGRLAGTFPQGIGNLNLRVEIEDRGSSFSLTNFVLKGSRWTYFLLRKNDKKKTDNTLVIDTNGGDIDHILLNNELQILSYCLGQPLYCNFLVGLDEEMQSVAYAGGDYGFERILPNHNFSPVPRDSNKPWFTVFFQAITQQLAHLEELSRKQTLFETITLSVESSAEVHYISRETKAVLACLAAARLFVKDEVNLTSLSNDEWAIWIKENNALLSVAAEDTKDLLLSRVLSANEPGPVELTILALKMASLPLNPDLIQAIAESSVLLSGRSFETSYKESDNRCRRLRTLCAGLMAASVGYKGPLAGWELDEPKWYGEEPATEWLVIDSDVQPSYFVAQVNNLLPILSTAELWPTFERPSIPDGSLVLLVEEFARSLASRTNEQVRARILPLPVFSSNEAQLYDFILEAVQQPQTNTVLFTIRQEYKSAKLDILSWEEEIDTIEDEKALIQFLRGVALAPRTRHAVERLLLVTPYEI</sequence>
<reference evidence="1 2" key="1">
    <citation type="submission" date="2022-03" db="EMBL/GenBank/DDBJ databases">
        <title>Hymenobactersp. isolated from the air.</title>
        <authorList>
            <person name="Won M."/>
            <person name="Kwon S.-W."/>
        </authorList>
    </citation>
    <scope>NUCLEOTIDE SEQUENCE [LARGE SCALE GENOMIC DNA]</scope>
    <source>
        <strain evidence="1 2">KACC 21982</strain>
    </source>
</reference>
<dbReference type="Proteomes" id="UP000831113">
    <property type="component" value="Chromosome"/>
</dbReference>
<accession>A0ABY4D3P5</accession>
<dbReference type="RefSeq" id="WP_243802039.1">
    <property type="nucleotide sequence ID" value="NZ_CP094669.1"/>
</dbReference>
<dbReference type="EMBL" id="CP094669">
    <property type="protein sequence ID" value="UOG76817.1"/>
    <property type="molecule type" value="Genomic_DNA"/>
</dbReference>
<organism evidence="1 2">
    <name type="scientific">Hymenobacter tibetensis</name>
    <dbReference type="NCBI Taxonomy" id="497967"/>
    <lineage>
        <taxon>Bacteria</taxon>
        <taxon>Pseudomonadati</taxon>
        <taxon>Bacteroidota</taxon>
        <taxon>Cytophagia</taxon>
        <taxon>Cytophagales</taxon>
        <taxon>Hymenobacteraceae</taxon>
        <taxon>Hymenobacter</taxon>
    </lineage>
</organism>
<name>A0ABY4D3P5_9BACT</name>